<accession>A0A1Y2ILI3</accession>
<protein>
    <recommendedName>
        <fullName evidence="3">Required for respiratory growth protein 9, mitochondrial</fullName>
    </recommendedName>
</protein>
<comment type="function">
    <text evidence="1">Required for respiratory activity and maintenance and expression of the mitochondrial genome.</text>
</comment>
<feature type="region of interest" description="Disordered" evidence="4">
    <location>
        <begin position="35"/>
        <end position="81"/>
    </location>
</feature>
<dbReference type="OrthoDB" id="5578174at2759"/>
<dbReference type="GO" id="GO:0005634">
    <property type="term" value="C:nucleus"/>
    <property type="evidence" value="ECO:0007669"/>
    <property type="project" value="TreeGrafter"/>
</dbReference>
<dbReference type="EMBL" id="KZ084111">
    <property type="protein sequence ID" value="OSD01464.1"/>
    <property type="molecule type" value="Genomic_DNA"/>
</dbReference>
<comment type="similarity">
    <text evidence="2">Belongs to the RRG9 family.</text>
</comment>
<dbReference type="PANTHER" id="PTHR13475">
    <property type="entry name" value="NEUGRIN"/>
    <property type="match status" value="1"/>
</dbReference>
<proteinExistence type="inferred from homology"/>
<dbReference type="InterPro" id="IPR010487">
    <property type="entry name" value="NGRN/Rrg9"/>
</dbReference>
<evidence type="ECO:0000313" key="5">
    <source>
        <dbReference type="EMBL" id="OSD01464.1"/>
    </source>
</evidence>
<evidence type="ECO:0000256" key="3">
    <source>
        <dbReference type="ARBA" id="ARBA00013566"/>
    </source>
</evidence>
<name>A0A1Y2ILI3_TRAC3</name>
<evidence type="ECO:0000256" key="4">
    <source>
        <dbReference type="SAM" id="MobiDB-lite"/>
    </source>
</evidence>
<dbReference type="Proteomes" id="UP000193067">
    <property type="component" value="Unassembled WGS sequence"/>
</dbReference>
<dbReference type="Pfam" id="PF06413">
    <property type="entry name" value="Neugrin"/>
    <property type="match status" value="1"/>
</dbReference>
<sequence length="201" mass="23720">MLSALRSFRSQTICTRRTHINLYTTVAELTRSHWKTGAHPAPQSGFDHEYEQSEGEASTSTRPRSHTPFPHKPELKPTPPEYRAHRETMKRKFPQGWEPPRKISREAMDSLRELHALNPSMFTTPVLAERFRISKEAVRRILKSKWEPSREQRARLAAKERMAKAEWKLLKRQEERHKHEKIQEELGIVPEERKDDRLSLT</sequence>
<keyword evidence="6" id="KW-1185">Reference proteome</keyword>
<dbReference type="AlphaFoldDB" id="A0A1Y2ILI3"/>
<dbReference type="STRING" id="1353009.A0A1Y2ILI3"/>
<organism evidence="5 6">
    <name type="scientific">Trametes coccinea (strain BRFM310)</name>
    <name type="common">Pycnoporus coccineus</name>
    <dbReference type="NCBI Taxonomy" id="1353009"/>
    <lineage>
        <taxon>Eukaryota</taxon>
        <taxon>Fungi</taxon>
        <taxon>Dikarya</taxon>
        <taxon>Basidiomycota</taxon>
        <taxon>Agaricomycotina</taxon>
        <taxon>Agaricomycetes</taxon>
        <taxon>Polyporales</taxon>
        <taxon>Polyporaceae</taxon>
        <taxon>Trametes</taxon>
    </lineage>
</organism>
<evidence type="ECO:0000256" key="1">
    <source>
        <dbReference type="ARBA" id="ARBA00003548"/>
    </source>
</evidence>
<gene>
    <name evidence="5" type="ORF">PYCCODRAFT_1369498</name>
</gene>
<evidence type="ECO:0000313" key="6">
    <source>
        <dbReference type="Proteomes" id="UP000193067"/>
    </source>
</evidence>
<evidence type="ECO:0000256" key="2">
    <source>
        <dbReference type="ARBA" id="ARBA00010895"/>
    </source>
</evidence>
<dbReference type="PANTHER" id="PTHR13475:SF3">
    <property type="entry name" value="NEUGRIN"/>
    <property type="match status" value="1"/>
</dbReference>
<reference evidence="5 6" key="1">
    <citation type="journal article" date="2015" name="Biotechnol. Biofuels">
        <title>Enhanced degradation of softwood versus hardwood by the white-rot fungus Pycnoporus coccineus.</title>
        <authorList>
            <person name="Couturier M."/>
            <person name="Navarro D."/>
            <person name="Chevret D."/>
            <person name="Henrissat B."/>
            <person name="Piumi F."/>
            <person name="Ruiz-Duenas F.J."/>
            <person name="Martinez A.T."/>
            <person name="Grigoriev I.V."/>
            <person name="Riley R."/>
            <person name="Lipzen A."/>
            <person name="Berrin J.G."/>
            <person name="Master E.R."/>
            <person name="Rosso M.N."/>
        </authorList>
    </citation>
    <scope>NUCLEOTIDE SEQUENCE [LARGE SCALE GENOMIC DNA]</scope>
    <source>
        <strain evidence="5 6">BRFM310</strain>
    </source>
</reference>